<evidence type="ECO:0000313" key="1">
    <source>
        <dbReference type="EMBL" id="HCL00887.1"/>
    </source>
</evidence>
<evidence type="ECO:0000313" key="2">
    <source>
        <dbReference type="Proteomes" id="UP000262969"/>
    </source>
</evidence>
<organism evidence="1 2">
    <name type="scientific">Lachnoclostridium phytofermentans</name>
    <dbReference type="NCBI Taxonomy" id="66219"/>
    <lineage>
        <taxon>Bacteria</taxon>
        <taxon>Bacillati</taxon>
        <taxon>Bacillota</taxon>
        <taxon>Clostridia</taxon>
        <taxon>Lachnospirales</taxon>
        <taxon>Lachnospiraceae</taxon>
    </lineage>
</organism>
<dbReference type="PANTHER" id="PTHR41244">
    <property type="entry name" value="RHAMNAN SYNTHESIS F"/>
    <property type="match status" value="1"/>
</dbReference>
<dbReference type="CDD" id="cd11579">
    <property type="entry name" value="Glyco_tran_WbsX"/>
    <property type="match status" value="1"/>
</dbReference>
<dbReference type="PANTHER" id="PTHR41244:SF1">
    <property type="entry name" value="GLYCOSYLTRANSFERASE"/>
    <property type="match status" value="1"/>
</dbReference>
<protein>
    <submittedName>
        <fullName evidence="1">Uncharacterized protein</fullName>
    </submittedName>
</protein>
<sequence>MNKTIPKVIAIYLPQFHETDDNNRWWGKGFTDWESVKNSEKCFEGHEAPWTPLEENYYDLSKYETMKFQAEMAKKYGIGGFSFYHYYFEKGKMELELPAENLLKWQDIDMPFCFNWASASWIKSWSKIGGDIWNEKYEKGEVDASNGILVRQDYGDKEDWQKHFEYLLPFFKDERYIRIDNKPMFIFYRPNEVKQLNPMVELWRKLATKAGLEGLYLIGVNTNISDMELDAAMLYEPRTSINNLNDQGKAFINNGVRCFEYSDIWDSIINCKPYVGCKTFYTGIAGYDDTPRRGKSGECIVHNTPEIFKDGLIRLLKKSVQAGNELVFINAWNEWGEGMYLEPDEKHKFSYLESVSDAIKLISEQIETIELTKEDVSNNKEITILKKDIKKYKSFTELLIKWLEIERYRKFDFTGYFEKQGVKSVAIYGMAMLGKQLYQQLKDEEIQLQYGIDRYFGQYGVNFKIIRPEEDFPSVDAIIVTTFDNEQIIKMINKKSKAKVFVIDELIEHFWRNVYE</sequence>
<gene>
    <name evidence="1" type="ORF">DHW61_00430</name>
</gene>
<dbReference type="AlphaFoldDB" id="A0A3D2X2F4"/>
<reference evidence="1 2" key="1">
    <citation type="journal article" date="2018" name="Nat. Biotechnol.">
        <title>A standardized bacterial taxonomy based on genome phylogeny substantially revises the tree of life.</title>
        <authorList>
            <person name="Parks D.H."/>
            <person name="Chuvochina M."/>
            <person name="Waite D.W."/>
            <person name="Rinke C."/>
            <person name="Skarshewski A."/>
            <person name="Chaumeil P.A."/>
            <person name="Hugenholtz P."/>
        </authorList>
    </citation>
    <scope>NUCLEOTIDE SEQUENCE [LARGE SCALE GENOMIC DNA]</scope>
    <source>
        <strain evidence="1">UBA11728</strain>
    </source>
</reference>
<dbReference type="EMBL" id="DPVV01000021">
    <property type="protein sequence ID" value="HCL00887.1"/>
    <property type="molecule type" value="Genomic_DNA"/>
</dbReference>
<dbReference type="Proteomes" id="UP000262969">
    <property type="component" value="Unassembled WGS sequence"/>
</dbReference>
<dbReference type="Pfam" id="PF14307">
    <property type="entry name" value="Glyco_tran_WbsX"/>
    <property type="match status" value="1"/>
</dbReference>
<dbReference type="InterPro" id="IPR032719">
    <property type="entry name" value="WbsX"/>
</dbReference>
<comment type="caution">
    <text evidence="1">The sequence shown here is derived from an EMBL/GenBank/DDBJ whole genome shotgun (WGS) entry which is preliminary data.</text>
</comment>
<dbReference type="Gene3D" id="3.20.20.80">
    <property type="entry name" value="Glycosidases"/>
    <property type="match status" value="1"/>
</dbReference>
<name>A0A3D2X2F4_9FIRM</name>
<accession>A0A3D2X2F4</accession>
<proteinExistence type="predicted"/>